<dbReference type="Proteomes" id="UP000077824">
    <property type="component" value="Chromosome"/>
</dbReference>
<sequence length="159" mass="18845">MNWIIRSTKIVKFHTNLLEVLKPIWKDFIDYDWVLTDLDFMTDDEIPINFDKDYFVLNKEEFETLYQSSTQIIWGIISAVPKNTQIDFNLISNLSAEDEKAWKPNEFLIEKAFLEIVAYDSGYTIVKFKDKKLSNQFKEYFQEEAIDLATFIEISSTLK</sequence>
<keyword evidence="2" id="KW-1185">Reference proteome</keyword>
<proteinExistence type="predicted"/>
<name>A0A172XYB2_9FLAO</name>
<gene>
    <name evidence="1" type="ORF">A0O34_15755</name>
</gene>
<accession>A0A172XYB2</accession>
<dbReference type="EMBL" id="CP015199">
    <property type="protein sequence ID" value="ANF51876.1"/>
    <property type="molecule type" value="Genomic_DNA"/>
</dbReference>
<reference evidence="1 2" key="1">
    <citation type="submission" date="2016-04" db="EMBL/GenBank/DDBJ databases">
        <title>Complete Genome Sequence of Chryseobacterium sp. IHBB 10212.</title>
        <authorList>
            <person name="Pal M."/>
            <person name="Swarnkar M.K."/>
            <person name="Kaushal K."/>
            <person name="Chhibber S."/>
            <person name="Singh A.K."/>
            <person name="Gulati A."/>
        </authorList>
    </citation>
    <scope>NUCLEOTIDE SEQUENCE [LARGE SCALE GENOMIC DNA]</scope>
    <source>
        <strain evidence="1 2">IHBB 10212</strain>
    </source>
</reference>
<evidence type="ECO:0000313" key="1">
    <source>
        <dbReference type="EMBL" id="ANF51876.1"/>
    </source>
</evidence>
<dbReference type="AlphaFoldDB" id="A0A172XYB2"/>
<dbReference type="KEGG" id="chh:A0O34_15755"/>
<protein>
    <recommendedName>
        <fullName evidence="3">DUF2691 domain-containing protein</fullName>
    </recommendedName>
</protein>
<evidence type="ECO:0008006" key="3">
    <source>
        <dbReference type="Google" id="ProtNLM"/>
    </source>
</evidence>
<evidence type="ECO:0000313" key="2">
    <source>
        <dbReference type="Proteomes" id="UP000077824"/>
    </source>
</evidence>
<organism evidence="1 2">
    <name type="scientific">Chryseobacterium glaciei</name>
    <dbReference type="NCBI Taxonomy" id="1685010"/>
    <lineage>
        <taxon>Bacteria</taxon>
        <taxon>Pseudomonadati</taxon>
        <taxon>Bacteroidota</taxon>
        <taxon>Flavobacteriia</taxon>
        <taxon>Flavobacteriales</taxon>
        <taxon>Weeksellaceae</taxon>
        <taxon>Chryseobacterium group</taxon>
        <taxon>Chryseobacterium</taxon>
    </lineage>
</organism>
<dbReference type="OrthoDB" id="797474at2"/>
<dbReference type="STRING" id="1685010.A0O34_15755"/>
<dbReference type="RefSeq" id="WP_066756575.1">
    <property type="nucleotide sequence ID" value="NZ_CP015199.1"/>
</dbReference>